<protein>
    <submittedName>
        <fullName evidence="8">Chromate transporter</fullName>
    </submittedName>
</protein>
<gene>
    <name evidence="8" type="ORF">Theth_1451</name>
</gene>
<comment type="subcellular location">
    <subcellularLocation>
        <location evidence="1">Cell membrane</location>
        <topology evidence="1">Multi-pass membrane protein</topology>
    </subcellularLocation>
</comment>
<accession>F7YUU8</accession>
<evidence type="ECO:0000256" key="4">
    <source>
        <dbReference type="ARBA" id="ARBA00022692"/>
    </source>
</evidence>
<evidence type="ECO:0000313" key="8">
    <source>
        <dbReference type="EMBL" id="AEH51508.1"/>
    </source>
</evidence>
<dbReference type="PANTHER" id="PTHR43663">
    <property type="entry name" value="CHROMATE TRANSPORT PROTEIN-RELATED"/>
    <property type="match status" value="1"/>
</dbReference>
<organism evidence="8 9">
    <name type="scientific">Pseudothermotoga thermarum DSM 5069</name>
    <dbReference type="NCBI Taxonomy" id="688269"/>
    <lineage>
        <taxon>Bacteria</taxon>
        <taxon>Thermotogati</taxon>
        <taxon>Thermotogota</taxon>
        <taxon>Thermotogae</taxon>
        <taxon>Thermotogales</taxon>
        <taxon>Thermotogaceae</taxon>
        <taxon>Pseudothermotoga</taxon>
    </lineage>
</organism>
<keyword evidence="4 7" id="KW-0812">Transmembrane</keyword>
<dbReference type="InterPro" id="IPR003370">
    <property type="entry name" value="Chromate_transpt"/>
</dbReference>
<dbReference type="GO" id="GO:0005886">
    <property type="term" value="C:plasma membrane"/>
    <property type="evidence" value="ECO:0007669"/>
    <property type="project" value="UniProtKB-SubCell"/>
</dbReference>
<dbReference type="PATRIC" id="fig|688269.3.peg.1501"/>
<dbReference type="Proteomes" id="UP000006804">
    <property type="component" value="Chromosome"/>
</dbReference>
<dbReference type="RefSeq" id="WP_013932722.1">
    <property type="nucleotide sequence ID" value="NC_015707.1"/>
</dbReference>
<keyword evidence="5 7" id="KW-1133">Transmembrane helix</keyword>
<reference evidence="8 9" key="1">
    <citation type="submission" date="2010-11" db="EMBL/GenBank/DDBJ databases">
        <title>The complete genome of Thermotoga thermarum DSM 5069.</title>
        <authorList>
            <consortium name="US DOE Joint Genome Institute (JGI-PGF)"/>
            <person name="Lucas S."/>
            <person name="Copeland A."/>
            <person name="Lapidus A."/>
            <person name="Bruce D."/>
            <person name="Goodwin L."/>
            <person name="Pitluck S."/>
            <person name="Kyrpides N."/>
            <person name="Mavromatis K."/>
            <person name="Ivanova N."/>
            <person name="Zeytun A."/>
            <person name="Brettin T."/>
            <person name="Detter J.C."/>
            <person name="Tapia R."/>
            <person name="Han C."/>
            <person name="Land M."/>
            <person name="Hauser L."/>
            <person name="Markowitz V."/>
            <person name="Cheng J.-F."/>
            <person name="Hugenholtz P."/>
            <person name="Woyke T."/>
            <person name="Wu D."/>
            <person name="Spring S."/>
            <person name="Schroeder M."/>
            <person name="Brambilla E."/>
            <person name="Klenk H.-P."/>
            <person name="Eisen J.A."/>
        </authorList>
    </citation>
    <scope>NUCLEOTIDE SEQUENCE [LARGE SCALE GENOMIC DNA]</scope>
    <source>
        <strain evidence="8 9">DSM 5069</strain>
    </source>
</reference>
<evidence type="ECO:0000256" key="2">
    <source>
        <dbReference type="ARBA" id="ARBA00005262"/>
    </source>
</evidence>
<evidence type="ECO:0000256" key="6">
    <source>
        <dbReference type="ARBA" id="ARBA00023136"/>
    </source>
</evidence>
<dbReference type="eggNOG" id="COG2059">
    <property type="taxonomic scope" value="Bacteria"/>
</dbReference>
<evidence type="ECO:0000256" key="1">
    <source>
        <dbReference type="ARBA" id="ARBA00004651"/>
    </source>
</evidence>
<feature type="transmembrane region" description="Helical" evidence="7">
    <location>
        <begin position="107"/>
        <end position="125"/>
    </location>
</feature>
<name>F7YUU8_9THEM</name>
<dbReference type="GO" id="GO:0015109">
    <property type="term" value="F:chromate transmembrane transporter activity"/>
    <property type="evidence" value="ECO:0007669"/>
    <property type="project" value="InterPro"/>
</dbReference>
<evidence type="ECO:0000256" key="5">
    <source>
        <dbReference type="ARBA" id="ARBA00022989"/>
    </source>
</evidence>
<dbReference type="AlphaFoldDB" id="F7YUU8"/>
<dbReference type="InterPro" id="IPR052518">
    <property type="entry name" value="CHR_Transporter"/>
</dbReference>
<feature type="transmembrane region" description="Helical" evidence="7">
    <location>
        <begin position="74"/>
        <end position="95"/>
    </location>
</feature>
<keyword evidence="3" id="KW-1003">Cell membrane</keyword>
<dbReference type="EMBL" id="CP002351">
    <property type="protein sequence ID" value="AEH51508.1"/>
    <property type="molecule type" value="Genomic_DNA"/>
</dbReference>
<evidence type="ECO:0000256" key="3">
    <source>
        <dbReference type="ARBA" id="ARBA00022475"/>
    </source>
</evidence>
<sequence precursor="true">MILKMILVFLKIGFFSFGGGWAVVGLLQREMMENGILSLSEFTQAVAIAQVTPGPVAINLATYTGYRHAGLLGAFLNTFFFLLPPILIVLCIVLLSTKVSIDKTRWSAALMGFTTVMVLVTLISLSLPRFLDVWTMILATGVFIGLRKFKINPLWLIFTSGFAGILIFGFLTNF</sequence>
<dbReference type="Pfam" id="PF02417">
    <property type="entry name" value="Chromate_transp"/>
    <property type="match status" value="1"/>
</dbReference>
<feature type="transmembrane region" description="Helical" evidence="7">
    <location>
        <begin position="154"/>
        <end position="171"/>
    </location>
</feature>
<keyword evidence="9" id="KW-1185">Reference proteome</keyword>
<evidence type="ECO:0000313" key="9">
    <source>
        <dbReference type="Proteomes" id="UP000006804"/>
    </source>
</evidence>
<comment type="similarity">
    <text evidence="2">Belongs to the chromate ion transporter (CHR) (TC 2.A.51) family.</text>
</comment>
<dbReference type="PANTHER" id="PTHR43663:SF1">
    <property type="entry name" value="CHROMATE TRANSPORTER"/>
    <property type="match status" value="1"/>
</dbReference>
<dbReference type="STRING" id="688269.Theth_1451"/>
<dbReference type="KEGG" id="tta:Theth_1451"/>
<keyword evidence="6 7" id="KW-0472">Membrane</keyword>
<proteinExistence type="inferred from homology"/>
<dbReference type="HOGENOM" id="CLU_018106_1_2_0"/>
<evidence type="ECO:0000256" key="7">
    <source>
        <dbReference type="SAM" id="Phobius"/>
    </source>
</evidence>
<dbReference type="OrthoDB" id="9788907at2"/>